<sequence>MSKQVKRYVDDLFKGYVDTPALEDFKEEIVSNLIERIKGLESEGMDEEAAFTKAIGELGDITAVADDISRQKRNEVIGQMYFQHKVEVGLKHAIGYVIAGILFLFGLTVGFISYFSTDVISQGISSSLPFIVISGAAFVFLGLTQETASDYPMSWIRALIYAVAVGGILFGLITAASLYFMDNMGLHAVLGTLLPFVIPGVGILAFLLLTEKSRHKPWVIEEQKIWMERYIKKDPKRVAQGGLLSGALWILAIAMVILAGFKLGIIYAIVVFLVTIALQLFIEFWVQAKSYD</sequence>
<proteinExistence type="predicted"/>
<evidence type="ECO:0000313" key="3">
    <source>
        <dbReference type="Proteomes" id="UP000287296"/>
    </source>
</evidence>
<feature type="transmembrane region" description="Helical" evidence="1">
    <location>
        <begin position="93"/>
        <end position="115"/>
    </location>
</feature>
<feature type="transmembrane region" description="Helical" evidence="1">
    <location>
        <begin position="265"/>
        <end position="286"/>
    </location>
</feature>
<feature type="transmembrane region" description="Helical" evidence="1">
    <location>
        <begin position="127"/>
        <end position="143"/>
    </location>
</feature>
<gene>
    <name evidence="2" type="ORF">D5F11_017000</name>
</gene>
<keyword evidence="1" id="KW-0812">Transmembrane</keyword>
<comment type="caution">
    <text evidence="2">The sequence shown here is derived from an EMBL/GenBank/DDBJ whole genome shotgun (WGS) entry which is preliminary data.</text>
</comment>
<keyword evidence="1" id="KW-1133">Transmembrane helix</keyword>
<dbReference type="NCBIfam" id="NF038403">
    <property type="entry name" value="perm_prefix_1"/>
    <property type="match status" value="1"/>
</dbReference>
<dbReference type="Proteomes" id="UP000287296">
    <property type="component" value="Unassembled WGS sequence"/>
</dbReference>
<feature type="transmembrane region" description="Helical" evidence="1">
    <location>
        <begin position="155"/>
        <end position="180"/>
    </location>
</feature>
<keyword evidence="1" id="KW-0472">Membrane</keyword>
<organism evidence="2 3">
    <name type="scientific">Siminovitchia terrae</name>
    <name type="common">Bacillus terrae</name>
    <dbReference type="NCBI Taxonomy" id="1914933"/>
    <lineage>
        <taxon>Bacteria</taxon>
        <taxon>Bacillati</taxon>
        <taxon>Bacillota</taxon>
        <taxon>Bacilli</taxon>
        <taxon>Bacillales</taxon>
        <taxon>Bacillaceae</taxon>
        <taxon>Siminovitchia</taxon>
    </lineage>
</organism>
<dbReference type="InterPro" id="IPR047928">
    <property type="entry name" value="Perm_prefix_1"/>
</dbReference>
<dbReference type="AlphaFoldDB" id="A0A429X5G6"/>
<protein>
    <submittedName>
        <fullName evidence="2">Uncharacterized protein</fullName>
    </submittedName>
</protein>
<evidence type="ECO:0000256" key="1">
    <source>
        <dbReference type="SAM" id="Phobius"/>
    </source>
</evidence>
<feature type="transmembrane region" description="Helical" evidence="1">
    <location>
        <begin position="186"/>
        <end position="209"/>
    </location>
</feature>
<dbReference type="OrthoDB" id="9812495at2"/>
<accession>A0A429X5G6</accession>
<dbReference type="RefSeq" id="WP_120115992.1">
    <property type="nucleotide sequence ID" value="NZ_QYTW02000019.1"/>
</dbReference>
<reference evidence="2 3" key="1">
    <citation type="submission" date="2018-12" db="EMBL/GenBank/DDBJ databases">
        <authorList>
            <person name="Sun L."/>
            <person name="Chen Z."/>
        </authorList>
    </citation>
    <scope>NUCLEOTIDE SEQUENCE [LARGE SCALE GENOMIC DNA]</scope>
    <source>
        <strain evidence="2 3">LMG 29736</strain>
    </source>
</reference>
<feature type="transmembrane region" description="Helical" evidence="1">
    <location>
        <begin position="238"/>
        <end position="259"/>
    </location>
</feature>
<dbReference type="EMBL" id="QYTW02000019">
    <property type="protein sequence ID" value="RST58523.1"/>
    <property type="molecule type" value="Genomic_DNA"/>
</dbReference>
<evidence type="ECO:0000313" key="2">
    <source>
        <dbReference type="EMBL" id="RST58523.1"/>
    </source>
</evidence>
<name>A0A429X5G6_SIMTE</name>